<gene>
    <name evidence="1" type="ORF">SK128_018808</name>
</gene>
<organism evidence="1 2">
    <name type="scientific">Halocaridina rubra</name>
    <name type="common">Hawaiian red shrimp</name>
    <dbReference type="NCBI Taxonomy" id="373956"/>
    <lineage>
        <taxon>Eukaryota</taxon>
        <taxon>Metazoa</taxon>
        <taxon>Ecdysozoa</taxon>
        <taxon>Arthropoda</taxon>
        <taxon>Crustacea</taxon>
        <taxon>Multicrustacea</taxon>
        <taxon>Malacostraca</taxon>
        <taxon>Eumalacostraca</taxon>
        <taxon>Eucarida</taxon>
        <taxon>Decapoda</taxon>
        <taxon>Pleocyemata</taxon>
        <taxon>Caridea</taxon>
        <taxon>Atyoidea</taxon>
        <taxon>Atyidae</taxon>
        <taxon>Halocaridina</taxon>
    </lineage>
</organism>
<accession>A0AAN9A8V7</accession>
<keyword evidence="2" id="KW-1185">Reference proteome</keyword>
<name>A0AAN9A8V7_HALRR</name>
<protein>
    <submittedName>
        <fullName evidence="1">Uncharacterized protein</fullName>
    </submittedName>
</protein>
<sequence length="252" mass="28795">MRCNQLILCKQNFLRNFVGVWVGVKCIAEAYDTDFAVMKFGLSRLLKYVMTVGQNFRHWSSMSAQAMLIIPSPTVTKLGIASTFILGAAIGNKVKKLWKEQPHHGTSEERRNYLTTTAKPSENITTPKECDTVNRLLSILQNVSINLPDQNHATKYYIDKASILCTNYLCSRGVRELSVDDILGNWIEDSDWIDNTDHWLKLPSLRQYERPSYSSALLAGVKAVWHLSRFENFCLEGCKFIMIWDLQVLHTS</sequence>
<evidence type="ECO:0000313" key="2">
    <source>
        <dbReference type="Proteomes" id="UP001381693"/>
    </source>
</evidence>
<reference evidence="1 2" key="1">
    <citation type="submission" date="2023-11" db="EMBL/GenBank/DDBJ databases">
        <title>Halocaridina rubra genome assembly.</title>
        <authorList>
            <person name="Smith C."/>
        </authorList>
    </citation>
    <scope>NUCLEOTIDE SEQUENCE [LARGE SCALE GENOMIC DNA]</scope>
    <source>
        <strain evidence="1">EP-1</strain>
        <tissue evidence="1">Whole</tissue>
    </source>
</reference>
<dbReference type="EMBL" id="JAXCGZ010009702">
    <property type="protein sequence ID" value="KAK7076375.1"/>
    <property type="molecule type" value="Genomic_DNA"/>
</dbReference>
<dbReference type="AlphaFoldDB" id="A0AAN9A8V7"/>
<proteinExistence type="predicted"/>
<evidence type="ECO:0000313" key="1">
    <source>
        <dbReference type="EMBL" id="KAK7076375.1"/>
    </source>
</evidence>
<comment type="caution">
    <text evidence="1">The sequence shown here is derived from an EMBL/GenBank/DDBJ whole genome shotgun (WGS) entry which is preliminary data.</text>
</comment>
<dbReference type="Proteomes" id="UP001381693">
    <property type="component" value="Unassembled WGS sequence"/>
</dbReference>